<dbReference type="SUPFAM" id="SSF52096">
    <property type="entry name" value="ClpP/crotonase"/>
    <property type="match status" value="1"/>
</dbReference>
<gene>
    <name evidence="3" type="ORF">ACHFJ0_04725</name>
</gene>
<dbReference type="Proteomes" id="UP001609376">
    <property type="component" value="Unassembled WGS sequence"/>
</dbReference>
<protein>
    <submittedName>
        <fullName evidence="3">Enoyl-CoA hydratase-related protein</fullName>
    </submittedName>
</protein>
<dbReference type="Pfam" id="PF00378">
    <property type="entry name" value="ECH_1"/>
    <property type="match status" value="1"/>
</dbReference>
<dbReference type="EMBL" id="JBIMPR010000003">
    <property type="protein sequence ID" value="MFH5773534.1"/>
    <property type="molecule type" value="Genomic_DNA"/>
</dbReference>
<dbReference type="Gene3D" id="3.90.226.10">
    <property type="entry name" value="2-enoyl-CoA Hydratase, Chain A, domain 1"/>
    <property type="match status" value="1"/>
</dbReference>
<accession>A0ABW7LIC1</accession>
<keyword evidence="4" id="KW-1185">Reference proteome</keyword>
<dbReference type="PANTHER" id="PTHR43459">
    <property type="entry name" value="ENOYL-COA HYDRATASE"/>
    <property type="match status" value="1"/>
</dbReference>
<dbReference type="Gene3D" id="1.10.12.10">
    <property type="entry name" value="Lyase 2-enoyl-coa Hydratase, Chain A, domain 2"/>
    <property type="match status" value="1"/>
</dbReference>
<comment type="similarity">
    <text evidence="1 2">Belongs to the enoyl-CoA hydratase/isomerase family.</text>
</comment>
<dbReference type="PANTHER" id="PTHR43459:SF1">
    <property type="entry name" value="EG:BACN32G11.4 PROTEIN"/>
    <property type="match status" value="1"/>
</dbReference>
<dbReference type="CDD" id="cd06558">
    <property type="entry name" value="crotonase-like"/>
    <property type="match status" value="1"/>
</dbReference>
<evidence type="ECO:0000313" key="3">
    <source>
        <dbReference type="EMBL" id="MFH5773534.1"/>
    </source>
</evidence>
<name>A0ABW7LIC1_9RHOB</name>
<proteinExistence type="inferred from homology"/>
<dbReference type="InterPro" id="IPR018376">
    <property type="entry name" value="Enoyl-CoA_hyd/isom_CS"/>
</dbReference>
<reference evidence="3 4" key="1">
    <citation type="submission" date="2024-10" db="EMBL/GenBank/DDBJ databases">
        <title>Paracoccus drimophilus sp. nov., a novel bacterium from corn roots in Hunan.</title>
        <authorList>
            <person name="Li X."/>
        </authorList>
    </citation>
    <scope>NUCLEOTIDE SEQUENCE [LARGE SCALE GENOMIC DNA]</scope>
    <source>
        <strain evidence="3 4">NGMCC 1.201697</strain>
    </source>
</reference>
<dbReference type="InterPro" id="IPR014748">
    <property type="entry name" value="Enoyl-CoA_hydra_C"/>
</dbReference>
<sequence length="256" mass="27019">MTYQTITVSHQDDITRVALNRPEVMNALNSRMRFEIAAALTALPPGTRCVVLTGTGRAFCSGQDLTDASAGMDVERILREEYEPMLKAITSAPVPVIAAVNGVAAGAGANLALATDIVIATESASFVQAFSRIGLIPDAGGTFIVPRAVGTARAKGMMFFAEPVSARQAADWGLIWEAVADAEFESRVAERAAMLAQGPTQSYLAIREAVLESASNGIEAQLAVEARLQARMAATADFAEGAGAFLQKRRPKFSGR</sequence>
<organism evidence="3 4">
    <name type="scientific">Paracoccus broussonetiae subsp. drimophilus</name>
    <dbReference type="NCBI Taxonomy" id="3373869"/>
    <lineage>
        <taxon>Bacteria</taxon>
        <taxon>Pseudomonadati</taxon>
        <taxon>Pseudomonadota</taxon>
        <taxon>Alphaproteobacteria</taxon>
        <taxon>Rhodobacterales</taxon>
        <taxon>Paracoccaceae</taxon>
        <taxon>Paracoccus</taxon>
        <taxon>Paracoccus broussonetiae</taxon>
    </lineage>
</organism>
<dbReference type="RefSeq" id="WP_395132385.1">
    <property type="nucleotide sequence ID" value="NZ_JBIMPR010000003.1"/>
</dbReference>
<dbReference type="InterPro" id="IPR029045">
    <property type="entry name" value="ClpP/crotonase-like_dom_sf"/>
</dbReference>
<evidence type="ECO:0000256" key="2">
    <source>
        <dbReference type="RuleBase" id="RU003707"/>
    </source>
</evidence>
<dbReference type="PROSITE" id="PS00166">
    <property type="entry name" value="ENOYL_COA_HYDRATASE"/>
    <property type="match status" value="1"/>
</dbReference>
<dbReference type="InterPro" id="IPR001753">
    <property type="entry name" value="Enoyl-CoA_hydra/iso"/>
</dbReference>
<evidence type="ECO:0000256" key="1">
    <source>
        <dbReference type="ARBA" id="ARBA00005254"/>
    </source>
</evidence>
<evidence type="ECO:0000313" key="4">
    <source>
        <dbReference type="Proteomes" id="UP001609376"/>
    </source>
</evidence>
<comment type="caution">
    <text evidence="3">The sequence shown here is derived from an EMBL/GenBank/DDBJ whole genome shotgun (WGS) entry which is preliminary data.</text>
</comment>